<name>A0A317SQ16_9PEZI</name>
<evidence type="ECO:0000313" key="2">
    <source>
        <dbReference type="EMBL" id="PWW75241.1"/>
    </source>
</evidence>
<organism evidence="2 3">
    <name type="scientific">Tuber magnatum</name>
    <name type="common">white Piedmont truffle</name>
    <dbReference type="NCBI Taxonomy" id="42249"/>
    <lineage>
        <taxon>Eukaryota</taxon>
        <taxon>Fungi</taxon>
        <taxon>Dikarya</taxon>
        <taxon>Ascomycota</taxon>
        <taxon>Pezizomycotina</taxon>
        <taxon>Pezizomycetes</taxon>
        <taxon>Pezizales</taxon>
        <taxon>Tuberaceae</taxon>
        <taxon>Tuber</taxon>
    </lineage>
</organism>
<keyword evidence="3" id="KW-1185">Reference proteome</keyword>
<proteinExistence type="predicted"/>
<dbReference type="AlphaFoldDB" id="A0A317SQ16"/>
<evidence type="ECO:0000256" key="1">
    <source>
        <dbReference type="SAM" id="SignalP"/>
    </source>
</evidence>
<sequence>MQFLTLSALVFLAAPSVTARQLNVTLWNLPNYQDGEGLAAAGNQLTVNVGEETHIGAAHANLVDSAKIPPGYVCLFYGGYGNGKCIEGEDEFQCVEGDIPVLDLSDTFECIRCFGPGAACPK</sequence>
<dbReference type="Proteomes" id="UP000246991">
    <property type="component" value="Unassembled WGS sequence"/>
</dbReference>
<evidence type="ECO:0000313" key="3">
    <source>
        <dbReference type="Proteomes" id="UP000246991"/>
    </source>
</evidence>
<reference evidence="2 3" key="1">
    <citation type="submission" date="2018-03" db="EMBL/GenBank/DDBJ databases">
        <title>Genomes of Pezizomycetes fungi and the evolution of truffles.</title>
        <authorList>
            <person name="Murat C."/>
            <person name="Payen T."/>
            <person name="Noel B."/>
            <person name="Kuo A."/>
            <person name="Martin F.M."/>
        </authorList>
    </citation>
    <scope>NUCLEOTIDE SEQUENCE [LARGE SCALE GENOMIC DNA]</scope>
    <source>
        <strain evidence="2">091103-1</strain>
    </source>
</reference>
<accession>A0A317SQ16</accession>
<feature type="chain" id="PRO_5016411548" evidence="1">
    <location>
        <begin position="20"/>
        <end position="122"/>
    </location>
</feature>
<comment type="caution">
    <text evidence="2">The sequence shown here is derived from an EMBL/GenBank/DDBJ whole genome shotgun (WGS) entry which is preliminary data.</text>
</comment>
<feature type="signal peptide" evidence="1">
    <location>
        <begin position="1"/>
        <end position="19"/>
    </location>
</feature>
<dbReference type="EMBL" id="PYWC01000049">
    <property type="protein sequence ID" value="PWW75241.1"/>
    <property type="molecule type" value="Genomic_DNA"/>
</dbReference>
<dbReference type="OrthoDB" id="5312328at2759"/>
<gene>
    <name evidence="2" type="ORF">C7212DRAFT_364460</name>
</gene>
<keyword evidence="1" id="KW-0732">Signal</keyword>
<protein>
    <submittedName>
        <fullName evidence="2">Uncharacterized protein</fullName>
    </submittedName>
</protein>